<dbReference type="SUPFAM" id="SSF56935">
    <property type="entry name" value="Porins"/>
    <property type="match status" value="1"/>
</dbReference>
<dbReference type="EMBL" id="JBHULI010000025">
    <property type="protein sequence ID" value="MFD2533027.1"/>
    <property type="molecule type" value="Genomic_DNA"/>
</dbReference>
<dbReference type="Proteomes" id="UP001597460">
    <property type="component" value="Unassembled WGS sequence"/>
</dbReference>
<evidence type="ECO:0000313" key="2">
    <source>
        <dbReference type="Proteomes" id="UP001597460"/>
    </source>
</evidence>
<proteinExistence type="predicted"/>
<evidence type="ECO:0000313" key="1">
    <source>
        <dbReference type="EMBL" id="MFD2533027.1"/>
    </source>
</evidence>
<dbReference type="RefSeq" id="WP_390302576.1">
    <property type="nucleotide sequence ID" value="NZ_JBHULI010000025.1"/>
</dbReference>
<evidence type="ECO:0008006" key="3">
    <source>
        <dbReference type="Google" id="ProtNLM"/>
    </source>
</evidence>
<keyword evidence="2" id="KW-1185">Reference proteome</keyword>
<protein>
    <recommendedName>
        <fullName evidence="3">Type IX secretion system membrane protein, PorP/SprF family</fullName>
    </recommendedName>
</protein>
<accession>A0ABW5JNN8</accession>
<reference evidence="2" key="1">
    <citation type="journal article" date="2019" name="Int. J. Syst. Evol. Microbiol.">
        <title>The Global Catalogue of Microorganisms (GCM) 10K type strain sequencing project: providing services to taxonomists for standard genome sequencing and annotation.</title>
        <authorList>
            <consortium name="The Broad Institute Genomics Platform"/>
            <consortium name="The Broad Institute Genome Sequencing Center for Infectious Disease"/>
            <person name="Wu L."/>
            <person name="Ma J."/>
        </authorList>
    </citation>
    <scope>NUCLEOTIDE SEQUENCE [LARGE SCALE GENOMIC DNA]</scope>
    <source>
        <strain evidence="2">KCTC 52042</strain>
    </source>
</reference>
<name>A0ABW5JNN8_9BACT</name>
<organism evidence="1 2">
    <name type="scientific">Gracilimonas halophila</name>
    <dbReference type="NCBI Taxonomy" id="1834464"/>
    <lineage>
        <taxon>Bacteria</taxon>
        <taxon>Pseudomonadati</taxon>
        <taxon>Balneolota</taxon>
        <taxon>Balneolia</taxon>
        <taxon>Balneolales</taxon>
        <taxon>Balneolaceae</taxon>
        <taxon>Gracilimonas</taxon>
    </lineage>
</organism>
<sequence length="274" mass="30402">MIRIQRLLFKISLILIFGVMSLPSHAQQIMGAKGLGMGQATTALPGYDWSLFSNPALLNSNDIAVGFYGLRNYGFSEITDMSAIGSLPTKFGIAALGFHRYGYDLFSETRIRLGYKNEWRMLHFGLAANYNHISFGGGYGSGGALGLDVGIAAEITEDLWVGARSTNVNRPEYKYQSMNEYLSRDISIGLSYALNELAVFAFDMVKDVRFPVSYRGGLEISVIENLKGRVGVTTEPLSYSMGFGYGIDRWDINFAVQKHELLGFSPGFDFMIYF</sequence>
<comment type="caution">
    <text evidence="1">The sequence shown here is derived from an EMBL/GenBank/DDBJ whole genome shotgun (WGS) entry which is preliminary data.</text>
</comment>
<gene>
    <name evidence="1" type="ORF">ACFSVN_11260</name>
</gene>